<dbReference type="PANTHER" id="PTHR23023">
    <property type="entry name" value="DIMETHYLANILINE MONOOXYGENASE"/>
    <property type="match status" value="1"/>
</dbReference>
<dbReference type="InterPro" id="IPR000960">
    <property type="entry name" value="Flavin_mOase"/>
</dbReference>
<evidence type="ECO:0000256" key="5">
    <source>
        <dbReference type="ARBA" id="ARBA00023002"/>
    </source>
</evidence>
<evidence type="ECO:0000313" key="6">
    <source>
        <dbReference type="EMBL" id="KPX99940.1"/>
    </source>
</evidence>
<dbReference type="Proteomes" id="UP000050420">
    <property type="component" value="Unassembled WGS sequence"/>
</dbReference>
<gene>
    <name evidence="6" type="ORF">ALO63_01291</name>
</gene>
<keyword evidence="5" id="KW-0560">Oxidoreductase</keyword>
<dbReference type="Pfam" id="PF00743">
    <property type="entry name" value="FMO-like"/>
    <property type="match status" value="1"/>
</dbReference>
<evidence type="ECO:0000256" key="4">
    <source>
        <dbReference type="ARBA" id="ARBA00022857"/>
    </source>
</evidence>
<protein>
    <submittedName>
        <fullName evidence="6">Monooxygenase flavin-binding family protein</fullName>
    </submittedName>
</protein>
<keyword evidence="4" id="KW-0521">NADP</keyword>
<dbReference type="PRINTS" id="PR00370">
    <property type="entry name" value="FMOXYGENASE"/>
</dbReference>
<sequence>MSHENNKIHDCADAVCIIGSGPGGLCMARALKRQGLDYEQFERHGEVGGVWDINNPGTPMYQSAHFISSRDQSGFIDYPMPAHFPDYPSNRQIFEYVRSFAMAFDLYDRIRFNTAVKDVEKEQDGRWLVTLASGERRRY</sequence>
<name>A0A0P9V9U0_PSEA0</name>
<evidence type="ECO:0000313" key="7">
    <source>
        <dbReference type="Proteomes" id="UP000050420"/>
    </source>
</evidence>
<dbReference type="Gene3D" id="3.50.50.60">
    <property type="entry name" value="FAD/NAD(P)-binding domain"/>
    <property type="match status" value="1"/>
</dbReference>
<organism evidence="6 7">
    <name type="scientific">Pseudomonas amygdali pv. mori</name>
    <dbReference type="NCBI Taxonomy" id="34065"/>
    <lineage>
        <taxon>Bacteria</taxon>
        <taxon>Pseudomonadati</taxon>
        <taxon>Pseudomonadota</taxon>
        <taxon>Gammaproteobacteria</taxon>
        <taxon>Pseudomonadales</taxon>
        <taxon>Pseudomonadaceae</taxon>
        <taxon>Pseudomonas</taxon>
        <taxon>Pseudomonas amygdali</taxon>
    </lineage>
</organism>
<dbReference type="InterPro" id="IPR050346">
    <property type="entry name" value="FMO-like"/>
</dbReference>
<evidence type="ECO:0000256" key="1">
    <source>
        <dbReference type="ARBA" id="ARBA00009183"/>
    </source>
</evidence>
<evidence type="ECO:0000256" key="3">
    <source>
        <dbReference type="ARBA" id="ARBA00022827"/>
    </source>
</evidence>
<keyword evidence="2" id="KW-0285">Flavoprotein</keyword>
<dbReference type="GO" id="GO:0004499">
    <property type="term" value="F:N,N-dimethylaniline monooxygenase activity"/>
    <property type="evidence" value="ECO:0007669"/>
    <property type="project" value="InterPro"/>
</dbReference>
<comment type="similarity">
    <text evidence="1">Belongs to the FMO family.</text>
</comment>
<dbReference type="SUPFAM" id="SSF51905">
    <property type="entry name" value="FAD/NAD(P)-binding domain"/>
    <property type="match status" value="1"/>
</dbReference>
<dbReference type="PATRIC" id="fig|34065.5.peg.1823"/>
<dbReference type="EMBL" id="LJQU01000132">
    <property type="protein sequence ID" value="KPX99940.1"/>
    <property type="molecule type" value="Genomic_DNA"/>
</dbReference>
<keyword evidence="3" id="KW-0274">FAD</keyword>
<dbReference type="GO" id="GO:0050660">
    <property type="term" value="F:flavin adenine dinucleotide binding"/>
    <property type="evidence" value="ECO:0007669"/>
    <property type="project" value="InterPro"/>
</dbReference>
<keyword evidence="6" id="KW-0503">Monooxygenase</keyword>
<comment type="caution">
    <text evidence="6">The sequence shown here is derived from an EMBL/GenBank/DDBJ whole genome shotgun (WGS) entry which is preliminary data.</text>
</comment>
<dbReference type="InterPro" id="IPR020946">
    <property type="entry name" value="Flavin_mOase-like"/>
</dbReference>
<accession>A0A0P9V9U0</accession>
<dbReference type="InterPro" id="IPR036188">
    <property type="entry name" value="FAD/NAD-bd_sf"/>
</dbReference>
<evidence type="ECO:0000256" key="2">
    <source>
        <dbReference type="ARBA" id="ARBA00022630"/>
    </source>
</evidence>
<dbReference type="AlphaFoldDB" id="A0A0P9V9U0"/>
<reference evidence="6 7" key="1">
    <citation type="submission" date="2015-09" db="EMBL/GenBank/DDBJ databases">
        <title>Genome announcement of multiple Pseudomonas syringae strains.</title>
        <authorList>
            <person name="Thakur S."/>
            <person name="Wang P.W."/>
            <person name="Gong Y."/>
            <person name="Weir B.S."/>
            <person name="Guttman D.S."/>
        </authorList>
    </citation>
    <scope>NUCLEOTIDE SEQUENCE [LARGE SCALE GENOMIC DNA]</scope>
    <source>
        <strain evidence="6 7">ICMP4331</strain>
    </source>
</reference>
<dbReference type="GO" id="GO:0050661">
    <property type="term" value="F:NADP binding"/>
    <property type="evidence" value="ECO:0007669"/>
    <property type="project" value="InterPro"/>
</dbReference>
<proteinExistence type="inferred from homology"/>